<comment type="caution">
    <text evidence="2">The sequence shown here is derived from an EMBL/GenBank/DDBJ whole genome shotgun (WGS) entry which is preliminary data.</text>
</comment>
<proteinExistence type="predicted"/>
<keyword evidence="3" id="KW-1185">Reference proteome</keyword>
<name>A0ABN2BT13_9ACTN</name>
<reference evidence="2 3" key="1">
    <citation type="journal article" date="2019" name="Int. J. Syst. Evol. Microbiol.">
        <title>The Global Catalogue of Microorganisms (GCM) 10K type strain sequencing project: providing services to taxonomists for standard genome sequencing and annotation.</title>
        <authorList>
            <consortium name="The Broad Institute Genomics Platform"/>
            <consortium name="The Broad Institute Genome Sequencing Center for Infectious Disease"/>
            <person name="Wu L."/>
            <person name="Ma J."/>
        </authorList>
    </citation>
    <scope>NUCLEOTIDE SEQUENCE [LARGE SCALE GENOMIC DNA]</scope>
    <source>
        <strain evidence="2 3">JCM 15933</strain>
    </source>
</reference>
<evidence type="ECO:0000256" key="1">
    <source>
        <dbReference type="SAM" id="MobiDB-lite"/>
    </source>
</evidence>
<gene>
    <name evidence="2" type="ORF">GCM10009827_076840</name>
</gene>
<feature type="region of interest" description="Disordered" evidence="1">
    <location>
        <begin position="1"/>
        <end position="58"/>
    </location>
</feature>
<dbReference type="Proteomes" id="UP001501470">
    <property type="component" value="Unassembled WGS sequence"/>
</dbReference>
<feature type="compositionally biased region" description="Basic residues" evidence="1">
    <location>
        <begin position="36"/>
        <end position="48"/>
    </location>
</feature>
<accession>A0ABN2BT13</accession>
<protein>
    <submittedName>
        <fullName evidence="2">Uncharacterized protein</fullName>
    </submittedName>
</protein>
<organism evidence="2 3">
    <name type="scientific">Dactylosporangium maewongense</name>
    <dbReference type="NCBI Taxonomy" id="634393"/>
    <lineage>
        <taxon>Bacteria</taxon>
        <taxon>Bacillati</taxon>
        <taxon>Actinomycetota</taxon>
        <taxon>Actinomycetes</taxon>
        <taxon>Micromonosporales</taxon>
        <taxon>Micromonosporaceae</taxon>
        <taxon>Dactylosporangium</taxon>
    </lineage>
</organism>
<dbReference type="EMBL" id="BAAAQD010000018">
    <property type="protein sequence ID" value="GAA1545425.1"/>
    <property type="molecule type" value="Genomic_DNA"/>
</dbReference>
<evidence type="ECO:0000313" key="3">
    <source>
        <dbReference type="Proteomes" id="UP001501470"/>
    </source>
</evidence>
<evidence type="ECO:0000313" key="2">
    <source>
        <dbReference type="EMBL" id="GAA1545425.1"/>
    </source>
</evidence>
<sequence>MAEDAGVQDVPEMADEANAVPAKAPPNSSVLPKTSRVLRKTCPRHRKSGGGLTTDSPGRKAVTRLCSARIYVSPIHG</sequence>